<dbReference type="InterPro" id="IPR013087">
    <property type="entry name" value="Znf_C2H2_type"/>
</dbReference>
<protein>
    <submittedName>
        <fullName evidence="13">Zinc finger protein 70</fullName>
    </submittedName>
</protein>
<dbReference type="EMBL" id="KL512737">
    <property type="protein sequence ID" value="KFO86980.1"/>
    <property type="molecule type" value="Genomic_DNA"/>
</dbReference>
<evidence type="ECO:0000256" key="6">
    <source>
        <dbReference type="ARBA" id="ARBA00022833"/>
    </source>
</evidence>
<keyword evidence="3" id="KW-0479">Metal-binding</keyword>
<sequence length="44" mass="5052">CNDCGKRFGQSTHLLQHWLIHTGEKPFTCRDCGNSFRQISTLSQ</sequence>
<dbReference type="InterPro" id="IPR036236">
    <property type="entry name" value="Znf_C2H2_sf"/>
</dbReference>
<proteinExistence type="predicted"/>
<evidence type="ECO:0000313" key="13">
    <source>
        <dbReference type="EMBL" id="KFO86980.1"/>
    </source>
</evidence>
<feature type="domain" description="C2H2-type" evidence="12">
    <location>
        <begin position="1"/>
        <end position="26"/>
    </location>
</feature>
<dbReference type="GO" id="GO:0000978">
    <property type="term" value="F:RNA polymerase II cis-regulatory region sequence-specific DNA binding"/>
    <property type="evidence" value="ECO:0007669"/>
    <property type="project" value="TreeGrafter"/>
</dbReference>
<evidence type="ECO:0000256" key="3">
    <source>
        <dbReference type="ARBA" id="ARBA00022723"/>
    </source>
</evidence>
<dbReference type="PROSITE" id="PS00028">
    <property type="entry name" value="ZINC_FINGER_C2H2_1"/>
    <property type="match status" value="1"/>
</dbReference>
<dbReference type="GO" id="GO:0005634">
    <property type="term" value="C:nucleus"/>
    <property type="evidence" value="ECO:0007669"/>
    <property type="project" value="UniProtKB-SubCell"/>
</dbReference>
<evidence type="ECO:0000256" key="10">
    <source>
        <dbReference type="ARBA" id="ARBA00023242"/>
    </source>
</evidence>
<dbReference type="FunFam" id="3.30.160.60:FF:000097">
    <property type="entry name" value="Zinc finger protein"/>
    <property type="match status" value="1"/>
</dbReference>
<evidence type="ECO:0000256" key="8">
    <source>
        <dbReference type="ARBA" id="ARBA00023125"/>
    </source>
</evidence>
<evidence type="ECO:0000259" key="12">
    <source>
        <dbReference type="PROSITE" id="PS50157"/>
    </source>
</evidence>
<dbReference type="FunFam" id="3.30.160.60:FF:001498">
    <property type="entry name" value="Zinc finger protein 404"/>
    <property type="match status" value="1"/>
</dbReference>
<keyword evidence="8" id="KW-0238">DNA-binding</keyword>
<name>A0A091GX43_BUCRH</name>
<dbReference type="AlphaFoldDB" id="A0A091GX43"/>
<organism evidence="13 14">
    <name type="scientific">Buceros rhinoceros silvestris</name>
    <dbReference type="NCBI Taxonomy" id="175836"/>
    <lineage>
        <taxon>Eukaryota</taxon>
        <taxon>Metazoa</taxon>
        <taxon>Chordata</taxon>
        <taxon>Craniata</taxon>
        <taxon>Vertebrata</taxon>
        <taxon>Euteleostomi</taxon>
        <taxon>Archelosauria</taxon>
        <taxon>Archosauria</taxon>
        <taxon>Dinosauria</taxon>
        <taxon>Saurischia</taxon>
        <taxon>Theropoda</taxon>
        <taxon>Coelurosauria</taxon>
        <taxon>Aves</taxon>
        <taxon>Neognathae</taxon>
        <taxon>Neoaves</taxon>
        <taxon>Telluraves</taxon>
        <taxon>Coraciimorphae</taxon>
        <taxon>Bucerotiformes</taxon>
        <taxon>Bucerotidae</taxon>
        <taxon>Buceros</taxon>
    </lineage>
</organism>
<keyword evidence="14" id="KW-1185">Reference proteome</keyword>
<dbReference type="PANTHER" id="PTHR23226:SF416">
    <property type="entry name" value="FI01424P"/>
    <property type="match status" value="1"/>
</dbReference>
<feature type="non-terminal residue" evidence="13">
    <location>
        <position position="1"/>
    </location>
</feature>
<evidence type="ECO:0000313" key="14">
    <source>
        <dbReference type="Proteomes" id="UP000054064"/>
    </source>
</evidence>
<evidence type="ECO:0000256" key="2">
    <source>
        <dbReference type="ARBA" id="ARBA00004123"/>
    </source>
</evidence>
<evidence type="ECO:0000256" key="5">
    <source>
        <dbReference type="ARBA" id="ARBA00022771"/>
    </source>
</evidence>
<keyword evidence="10" id="KW-0539">Nucleus</keyword>
<evidence type="ECO:0000256" key="7">
    <source>
        <dbReference type="ARBA" id="ARBA00023015"/>
    </source>
</evidence>
<dbReference type="SUPFAM" id="SSF57667">
    <property type="entry name" value="beta-beta-alpha zinc fingers"/>
    <property type="match status" value="1"/>
</dbReference>
<evidence type="ECO:0000256" key="4">
    <source>
        <dbReference type="ARBA" id="ARBA00022737"/>
    </source>
</evidence>
<keyword evidence="6" id="KW-0862">Zinc</keyword>
<evidence type="ECO:0000256" key="1">
    <source>
        <dbReference type="ARBA" id="ARBA00003767"/>
    </source>
</evidence>
<keyword evidence="7" id="KW-0805">Transcription regulation</keyword>
<dbReference type="PROSITE" id="PS50157">
    <property type="entry name" value="ZINC_FINGER_C2H2_2"/>
    <property type="match status" value="1"/>
</dbReference>
<accession>A0A091GX43</accession>
<dbReference type="Gene3D" id="3.30.160.60">
    <property type="entry name" value="Classic Zinc Finger"/>
    <property type="match status" value="2"/>
</dbReference>
<evidence type="ECO:0000256" key="11">
    <source>
        <dbReference type="PROSITE-ProRule" id="PRU00042"/>
    </source>
</evidence>
<reference evidence="13 14" key="1">
    <citation type="submission" date="2014-04" db="EMBL/GenBank/DDBJ databases">
        <title>Genome evolution of avian class.</title>
        <authorList>
            <person name="Zhang G."/>
            <person name="Li C."/>
        </authorList>
    </citation>
    <scope>NUCLEOTIDE SEQUENCE [LARGE SCALE GENOMIC DNA]</scope>
    <source>
        <strain evidence="13">BGI_N320</strain>
    </source>
</reference>
<keyword evidence="5 11" id="KW-0863">Zinc-finger</keyword>
<evidence type="ECO:0000256" key="9">
    <source>
        <dbReference type="ARBA" id="ARBA00023163"/>
    </source>
</evidence>
<dbReference type="GO" id="GO:0008270">
    <property type="term" value="F:zinc ion binding"/>
    <property type="evidence" value="ECO:0007669"/>
    <property type="project" value="UniProtKB-KW"/>
</dbReference>
<gene>
    <name evidence="13" type="ORF">N320_06419</name>
</gene>
<dbReference type="Proteomes" id="UP000054064">
    <property type="component" value="Unassembled WGS sequence"/>
</dbReference>
<keyword evidence="4" id="KW-0677">Repeat</keyword>
<dbReference type="Pfam" id="PF00096">
    <property type="entry name" value="zf-C2H2"/>
    <property type="match status" value="1"/>
</dbReference>
<feature type="non-terminal residue" evidence="13">
    <location>
        <position position="44"/>
    </location>
</feature>
<keyword evidence="9" id="KW-0804">Transcription</keyword>
<comment type="function">
    <text evidence="1">May be involved in transcriptional regulation.</text>
</comment>
<comment type="subcellular location">
    <subcellularLocation>
        <location evidence="2">Nucleus</location>
    </subcellularLocation>
</comment>
<dbReference type="GO" id="GO:0000981">
    <property type="term" value="F:DNA-binding transcription factor activity, RNA polymerase II-specific"/>
    <property type="evidence" value="ECO:0007669"/>
    <property type="project" value="TreeGrafter"/>
</dbReference>
<dbReference type="PANTHER" id="PTHR23226">
    <property type="entry name" value="ZINC FINGER AND SCAN DOMAIN-CONTAINING"/>
    <property type="match status" value="1"/>
</dbReference>